<keyword evidence="2" id="KW-0472">Membrane</keyword>
<gene>
    <name evidence="3" type="ORF">A3B74_04445</name>
</gene>
<sequence length="640" mass="72182">MALKIFAEDRKNKKRKIVEGIQEINTQQALSSIYRDEGGKDVDMTKMERTSRYHYLKVALVILLIGGGFGISVYGGMKVFQKKYASNITKEKETKISLQGPETIASGEKATFEITLENFEKDALKESLVNIQYPDGWYLERTEPKALNESGTQIEIPTLASGGAVKIKIEGQILGEVDTTKEFNISWRYQPVNFSSDFEKEKSWFVRINSSILSVALDIPQRALPKQDVSLKIQYQNTSQLKLPDVKLELSAPQEFKVKKTEPEYKEELTWYLQNVESGSSGTIKIDGGIDATAGKEIAFTAKLSIRQADGVWTPQIEKQRLLLIIHPDVKLTFVLNDNKEVSTLQLGDIVNYKVQYENTTDIALKNVVLELRLKDEHKLLDQEGLISQTGKPHKEENLMRWTSEQDKKLALVAPGEKNEISWSIPVKKELGQDQKPKNIAIEHLVELRYESEDEDIPKELLKFPSKHITTKIKTQSQLETEARYYADDRTKLGTGPLPPEANATTTYRIFWYLTNTLNEIKKVEVTAKLPADATWAENAQAKNGDIRFDISKRTVIWKIESVPAHTTDGALSAFFDISIHPTQDDVGKIMVITEKATFTAEDAFTKEKVTGEASVITSDLEKDPFGKGKGEVETGKKEE</sequence>
<keyword evidence="2" id="KW-0812">Transmembrane</keyword>
<dbReference type="Proteomes" id="UP000177165">
    <property type="component" value="Unassembled WGS sequence"/>
</dbReference>
<reference evidence="3 4" key="1">
    <citation type="journal article" date="2016" name="Nat. Commun.">
        <title>Thousands of microbial genomes shed light on interconnected biogeochemical processes in an aquifer system.</title>
        <authorList>
            <person name="Anantharaman K."/>
            <person name="Brown C.T."/>
            <person name="Hug L.A."/>
            <person name="Sharon I."/>
            <person name="Castelle C.J."/>
            <person name="Probst A.J."/>
            <person name="Thomas B.C."/>
            <person name="Singh A."/>
            <person name="Wilkins M.J."/>
            <person name="Karaoz U."/>
            <person name="Brodie E.L."/>
            <person name="Williams K.H."/>
            <person name="Hubbard S.S."/>
            <person name="Banfield J.F."/>
        </authorList>
    </citation>
    <scope>NUCLEOTIDE SEQUENCE [LARGE SCALE GENOMIC DNA]</scope>
</reference>
<accession>A0A1G2ANW5</accession>
<evidence type="ECO:0000313" key="3">
    <source>
        <dbReference type="EMBL" id="OGY78603.1"/>
    </source>
</evidence>
<name>A0A1G2ANW5_9BACT</name>
<feature type="region of interest" description="Disordered" evidence="1">
    <location>
        <begin position="621"/>
        <end position="640"/>
    </location>
</feature>
<protein>
    <recommendedName>
        <fullName evidence="5">DUF11 domain-containing protein</fullName>
    </recommendedName>
</protein>
<feature type="transmembrane region" description="Helical" evidence="2">
    <location>
        <begin position="55"/>
        <end position="77"/>
    </location>
</feature>
<dbReference type="AlphaFoldDB" id="A0A1G2ANW5"/>
<organism evidence="3 4">
    <name type="scientific">Candidatus Kerfeldbacteria bacterium RIFCSPHIGHO2_02_FULL_42_14</name>
    <dbReference type="NCBI Taxonomy" id="1798540"/>
    <lineage>
        <taxon>Bacteria</taxon>
        <taxon>Candidatus Kerfeldiibacteriota</taxon>
    </lineage>
</organism>
<evidence type="ECO:0000313" key="4">
    <source>
        <dbReference type="Proteomes" id="UP000177165"/>
    </source>
</evidence>
<dbReference type="EMBL" id="MHKB01000013">
    <property type="protein sequence ID" value="OGY78603.1"/>
    <property type="molecule type" value="Genomic_DNA"/>
</dbReference>
<evidence type="ECO:0000256" key="1">
    <source>
        <dbReference type="SAM" id="MobiDB-lite"/>
    </source>
</evidence>
<dbReference type="Gene3D" id="2.60.40.1170">
    <property type="entry name" value="Mu homology domain, subdomain B"/>
    <property type="match status" value="1"/>
</dbReference>
<evidence type="ECO:0000256" key="2">
    <source>
        <dbReference type="SAM" id="Phobius"/>
    </source>
</evidence>
<proteinExistence type="predicted"/>
<comment type="caution">
    <text evidence="3">The sequence shown here is derived from an EMBL/GenBank/DDBJ whole genome shotgun (WGS) entry which is preliminary data.</text>
</comment>
<keyword evidence="2" id="KW-1133">Transmembrane helix</keyword>
<dbReference type="STRING" id="1798540.A3B74_04445"/>
<evidence type="ECO:0008006" key="5">
    <source>
        <dbReference type="Google" id="ProtNLM"/>
    </source>
</evidence>